<dbReference type="GO" id="GO:0009316">
    <property type="term" value="C:3-isopropylmalate dehydratase complex"/>
    <property type="evidence" value="ECO:0007669"/>
    <property type="project" value="InterPro"/>
</dbReference>
<dbReference type="GO" id="GO:0009098">
    <property type="term" value="P:L-leucine biosynthetic process"/>
    <property type="evidence" value="ECO:0007669"/>
    <property type="project" value="UniProtKB-UniRule"/>
</dbReference>
<keyword evidence="8 10" id="KW-0456">Lyase</keyword>
<keyword evidence="7 10" id="KW-0028">Amino-acid biosynthesis</keyword>
<proteinExistence type="inferred from homology"/>
<dbReference type="NCBIfam" id="TIGR00171">
    <property type="entry name" value="leuD"/>
    <property type="match status" value="1"/>
</dbReference>
<dbReference type="InterPro" id="IPR000573">
    <property type="entry name" value="AconitaseA/IPMdHydase_ssu_swvl"/>
</dbReference>
<keyword evidence="13" id="KW-1185">Reference proteome</keyword>
<dbReference type="NCBIfam" id="NF002458">
    <property type="entry name" value="PRK01641.1"/>
    <property type="match status" value="1"/>
</dbReference>
<evidence type="ECO:0000256" key="3">
    <source>
        <dbReference type="ARBA" id="ARBA00004729"/>
    </source>
</evidence>
<protein>
    <recommendedName>
        <fullName evidence="10">3-isopropylmalate dehydratase small subunit</fullName>
        <ecNumber evidence="10">4.2.1.33</ecNumber>
    </recommendedName>
    <alternativeName>
        <fullName evidence="10">Alpha-IPM isomerase</fullName>
        <shortName evidence="10">IPMI</shortName>
    </alternativeName>
    <alternativeName>
        <fullName evidence="10">Isopropylmalate isomerase</fullName>
    </alternativeName>
</protein>
<dbReference type="InParanoid" id="A0A371RI44"/>
<dbReference type="InterPro" id="IPR033940">
    <property type="entry name" value="IPMI_Swivel"/>
</dbReference>
<keyword evidence="9 10" id="KW-0100">Branched-chain amino acid biosynthesis</keyword>
<dbReference type="RefSeq" id="WP_116391741.1">
    <property type="nucleotide sequence ID" value="NZ_QUQO01000001.1"/>
</dbReference>
<organism evidence="12 13">
    <name type="scientific">Parvularcula marina</name>
    <dbReference type="NCBI Taxonomy" id="2292771"/>
    <lineage>
        <taxon>Bacteria</taxon>
        <taxon>Pseudomonadati</taxon>
        <taxon>Pseudomonadota</taxon>
        <taxon>Alphaproteobacteria</taxon>
        <taxon>Parvularculales</taxon>
        <taxon>Parvularculaceae</taxon>
        <taxon>Parvularcula</taxon>
    </lineage>
</organism>
<dbReference type="EMBL" id="QUQO01000001">
    <property type="protein sequence ID" value="RFB05110.1"/>
    <property type="molecule type" value="Genomic_DNA"/>
</dbReference>
<comment type="pathway">
    <text evidence="3 10">Amino-acid biosynthesis; L-leucine biosynthesis; L-leucine from 3-methyl-2-oxobutanoate: step 2/4.</text>
</comment>
<keyword evidence="6 10" id="KW-0432">Leucine biosynthesis</keyword>
<evidence type="ECO:0000256" key="10">
    <source>
        <dbReference type="HAMAP-Rule" id="MF_01031"/>
    </source>
</evidence>
<evidence type="ECO:0000256" key="6">
    <source>
        <dbReference type="ARBA" id="ARBA00022430"/>
    </source>
</evidence>
<feature type="domain" description="Aconitase A/isopropylmalate dehydratase small subunit swivel" evidence="11">
    <location>
        <begin position="1"/>
        <end position="125"/>
    </location>
</feature>
<evidence type="ECO:0000256" key="2">
    <source>
        <dbReference type="ARBA" id="ARBA00002695"/>
    </source>
</evidence>
<sequence length="212" mass="23609">MKPFTTHRGIAAPLLRDNIDTDQIIPSREMKTVGKTGLSEGLFAGWRYLTPNARDLNPDFILNKPAFQNATILVACANFGCGSSREHAVWALAEYGIRAVIAESFGSIFRANAIRNGVLPVSLPRASIARLATDLQDSAQPPQIEIDLNKCVLLMNSESEAVIMSFQLADAEREMLLNGFDPVDLTQTHSAKIEDFIRDHRIKRPWIYKDEI</sequence>
<gene>
    <name evidence="10 12" type="primary">leuD</name>
    <name evidence="12" type="ORF">DX908_07495</name>
</gene>
<comment type="similarity">
    <text evidence="4 10">Belongs to the LeuD family. LeuD type 1 subfamily.</text>
</comment>
<evidence type="ECO:0000256" key="9">
    <source>
        <dbReference type="ARBA" id="ARBA00023304"/>
    </source>
</evidence>
<evidence type="ECO:0000259" key="11">
    <source>
        <dbReference type="Pfam" id="PF00694"/>
    </source>
</evidence>
<dbReference type="UniPathway" id="UPA00048">
    <property type="reaction ID" value="UER00071"/>
</dbReference>
<evidence type="ECO:0000313" key="12">
    <source>
        <dbReference type="EMBL" id="RFB05110.1"/>
    </source>
</evidence>
<dbReference type="SUPFAM" id="SSF52016">
    <property type="entry name" value="LeuD/IlvD-like"/>
    <property type="match status" value="1"/>
</dbReference>
<comment type="function">
    <text evidence="2 10">Catalyzes the isomerization between 2-isopropylmalate and 3-isopropylmalate, via the formation of 2-isopropylmaleate.</text>
</comment>
<dbReference type="HAMAP" id="MF_01031">
    <property type="entry name" value="LeuD_type1"/>
    <property type="match status" value="1"/>
</dbReference>
<evidence type="ECO:0000313" key="13">
    <source>
        <dbReference type="Proteomes" id="UP000264589"/>
    </source>
</evidence>
<dbReference type="FunCoup" id="A0A371RI44">
    <property type="interactions" value="514"/>
</dbReference>
<dbReference type="PANTHER" id="PTHR43345">
    <property type="entry name" value="3-ISOPROPYLMALATE DEHYDRATASE SMALL SUBUNIT 2-RELATED-RELATED"/>
    <property type="match status" value="1"/>
</dbReference>
<evidence type="ECO:0000256" key="8">
    <source>
        <dbReference type="ARBA" id="ARBA00023239"/>
    </source>
</evidence>
<dbReference type="OrthoDB" id="9777465at2"/>
<dbReference type="InterPro" id="IPR004431">
    <property type="entry name" value="3-IsopropMal_deHydase_ssu"/>
</dbReference>
<name>A0A371RI44_9PROT</name>
<dbReference type="InterPro" id="IPR050075">
    <property type="entry name" value="LeuD"/>
</dbReference>
<dbReference type="Proteomes" id="UP000264589">
    <property type="component" value="Unassembled WGS sequence"/>
</dbReference>
<evidence type="ECO:0000256" key="1">
    <source>
        <dbReference type="ARBA" id="ARBA00000491"/>
    </source>
</evidence>
<dbReference type="InterPro" id="IPR015928">
    <property type="entry name" value="Aconitase/3IPM_dehydase_swvl"/>
</dbReference>
<dbReference type="Pfam" id="PF00694">
    <property type="entry name" value="Aconitase_C"/>
    <property type="match status" value="1"/>
</dbReference>
<comment type="caution">
    <text evidence="12">The sequence shown here is derived from an EMBL/GenBank/DDBJ whole genome shotgun (WGS) entry which is preliminary data.</text>
</comment>
<dbReference type="Gene3D" id="3.20.19.10">
    <property type="entry name" value="Aconitase, domain 4"/>
    <property type="match status" value="1"/>
</dbReference>
<dbReference type="AlphaFoldDB" id="A0A371RI44"/>
<evidence type="ECO:0000256" key="5">
    <source>
        <dbReference type="ARBA" id="ARBA00011271"/>
    </source>
</evidence>
<dbReference type="PANTHER" id="PTHR43345:SF5">
    <property type="entry name" value="3-ISOPROPYLMALATE DEHYDRATASE SMALL SUBUNIT"/>
    <property type="match status" value="1"/>
</dbReference>
<dbReference type="GO" id="GO:0003861">
    <property type="term" value="F:3-isopropylmalate dehydratase activity"/>
    <property type="evidence" value="ECO:0007669"/>
    <property type="project" value="UniProtKB-UniRule"/>
</dbReference>
<evidence type="ECO:0000256" key="7">
    <source>
        <dbReference type="ARBA" id="ARBA00022605"/>
    </source>
</evidence>
<reference evidence="12 13" key="1">
    <citation type="submission" date="2018-08" db="EMBL/GenBank/DDBJ databases">
        <title>Parvularcula sp. SM1705, isolated from surface water of the South Sea China.</title>
        <authorList>
            <person name="Sun L."/>
        </authorList>
    </citation>
    <scope>NUCLEOTIDE SEQUENCE [LARGE SCALE GENOMIC DNA]</scope>
    <source>
        <strain evidence="12 13">SM1705</strain>
    </source>
</reference>
<evidence type="ECO:0000256" key="4">
    <source>
        <dbReference type="ARBA" id="ARBA00009845"/>
    </source>
</evidence>
<accession>A0A371RI44</accession>
<comment type="catalytic activity">
    <reaction evidence="1 10">
        <text>(2R,3S)-3-isopropylmalate = (2S)-2-isopropylmalate</text>
        <dbReference type="Rhea" id="RHEA:32287"/>
        <dbReference type="ChEBI" id="CHEBI:1178"/>
        <dbReference type="ChEBI" id="CHEBI:35121"/>
        <dbReference type="EC" id="4.2.1.33"/>
    </reaction>
</comment>
<dbReference type="CDD" id="cd01577">
    <property type="entry name" value="IPMI_Swivel"/>
    <property type="match status" value="1"/>
</dbReference>
<dbReference type="EC" id="4.2.1.33" evidence="10"/>
<comment type="subunit">
    <text evidence="5 10">Heterodimer of LeuC and LeuD.</text>
</comment>